<dbReference type="Proteomes" id="UP000499080">
    <property type="component" value="Unassembled WGS sequence"/>
</dbReference>
<proteinExistence type="predicted"/>
<dbReference type="EMBL" id="BGPR01044509">
    <property type="protein sequence ID" value="GBO21293.1"/>
    <property type="molecule type" value="Genomic_DNA"/>
</dbReference>
<feature type="non-terminal residue" evidence="1">
    <location>
        <position position="47"/>
    </location>
</feature>
<name>A0A4Y2V7P3_ARAVE</name>
<keyword evidence="2" id="KW-1185">Reference proteome</keyword>
<evidence type="ECO:0000313" key="1">
    <source>
        <dbReference type="EMBL" id="GBO21293.1"/>
    </source>
</evidence>
<gene>
    <name evidence="1" type="ORF">AVEN_195950_1</name>
</gene>
<dbReference type="AlphaFoldDB" id="A0A4Y2V7P3"/>
<organism evidence="1 2">
    <name type="scientific">Araneus ventricosus</name>
    <name type="common">Orbweaver spider</name>
    <name type="synonym">Epeira ventricosa</name>
    <dbReference type="NCBI Taxonomy" id="182803"/>
    <lineage>
        <taxon>Eukaryota</taxon>
        <taxon>Metazoa</taxon>
        <taxon>Ecdysozoa</taxon>
        <taxon>Arthropoda</taxon>
        <taxon>Chelicerata</taxon>
        <taxon>Arachnida</taxon>
        <taxon>Araneae</taxon>
        <taxon>Araneomorphae</taxon>
        <taxon>Entelegynae</taxon>
        <taxon>Araneoidea</taxon>
        <taxon>Araneidae</taxon>
        <taxon>Araneus</taxon>
    </lineage>
</organism>
<comment type="caution">
    <text evidence="1">The sequence shown here is derived from an EMBL/GenBank/DDBJ whole genome shotgun (WGS) entry which is preliminary data.</text>
</comment>
<sequence length="47" mass="5307">MLYGFFRVMQQESETNDMNAKKYKAMTGFDLLGGMLGFCDALPPNPK</sequence>
<protein>
    <submittedName>
        <fullName evidence="1">Uncharacterized protein</fullName>
    </submittedName>
</protein>
<reference evidence="1 2" key="1">
    <citation type="journal article" date="2019" name="Sci. Rep.">
        <title>Orb-weaving spider Araneus ventricosus genome elucidates the spidroin gene catalogue.</title>
        <authorList>
            <person name="Kono N."/>
            <person name="Nakamura H."/>
            <person name="Ohtoshi R."/>
            <person name="Moran D.A.P."/>
            <person name="Shinohara A."/>
            <person name="Yoshida Y."/>
            <person name="Fujiwara M."/>
            <person name="Mori M."/>
            <person name="Tomita M."/>
            <person name="Arakawa K."/>
        </authorList>
    </citation>
    <scope>NUCLEOTIDE SEQUENCE [LARGE SCALE GENOMIC DNA]</scope>
</reference>
<evidence type="ECO:0000313" key="2">
    <source>
        <dbReference type="Proteomes" id="UP000499080"/>
    </source>
</evidence>
<accession>A0A4Y2V7P3</accession>